<protein>
    <submittedName>
        <fullName evidence="10">Golgin candidate 2</fullName>
    </submittedName>
</protein>
<evidence type="ECO:0000256" key="5">
    <source>
        <dbReference type="ARBA" id="ARBA00023054"/>
    </source>
</evidence>
<keyword evidence="5 7" id="KW-0175">Coiled coil</keyword>
<gene>
    <name evidence="10" type="ORF">OLEA9_A033930</name>
</gene>
<sequence>MEIMEAADLEKQKHNNTRMEALVRLSKLEVYICLFIAFYTLRTVNADLARSLAATQKNLEIEVLENLFKLKRKMSVTCQNGDNLVASKGVEFELKMLEAEYSFVTDEVECLQEKAKKLEMNIETTQTEIENPTEVEIQLKQRLDNFTVHLIQKQAQVESLYSIKAMLLFRIEDENKSIMELADFSSTSSRDYLESSVWEPYDSKFRPLFKQKIRSSQQHLGSLIRQLDSIFSSGVIFLRKNSTARIWSLFYFVCHHLWVLYILTSHSSVSDSNDTRSGVAVSRENINNTGA</sequence>
<evidence type="ECO:0000256" key="6">
    <source>
        <dbReference type="ARBA" id="ARBA00023136"/>
    </source>
</evidence>
<evidence type="ECO:0000256" key="3">
    <source>
        <dbReference type="ARBA" id="ARBA00022989"/>
    </source>
</evidence>
<evidence type="ECO:0000256" key="4">
    <source>
        <dbReference type="ARBA" id="ARBA00023034"/>
    </source>
</evidence>
<dbReference type="EMBL" id="CACTIH010002008">
    <property type="protein sequence ID" value="CAA2971352.1"/>
    <property type="molecule type" value="Genomic_DNA"/>
</dbReference>
<organism evidence="10 11">
    <name type="scientific">Olea europaea subsp. europaea</name>
    <dbReference type="NCBI Taxonomy" id="158383"/>
    <lineage>
        <taxon>Eukaryota</taxon>
        <taxon>Viridiplantae</taxon>
        <taxon>Streptophyta</taxon>
        <taxon>Embryophyta</taxon>
        <taxon>Tracheophyta</taxon>
        <taxon>Spermatophyta</taxon>
        <taxon>Magnoliopsida</taxon>
        <taxon>eudicotyledons</taxon>
        <taxon>Gunneridae</taxon>
        <taxon>Pentapetalae</taxon>
        <taxon>asterids</taxon>
        <taxon>lamiids</taxon>
        <taxon>Lamiales</taxon>
        <taxon>Oleaceae</taxon>
        <taxon>Oleeae</taxon>
        <taxon>Olea</taxon>
    </lineage>
</organism>
<dbReference type="Gramene" id="OE9A033930T1">
    <property type="protein sequence ID" value="OE9A033930C1"/>
    <property type="gene ID" value="OE9A033930"/>
</dbReference>
<proteinExistence type="predicted"/>
<evidence type="ECO:0000256" key="7">
    <source>
        <dbReference type="SAM" id="Coils"/>
    </source>
</evidence>
<dbReference type="AlphaFoldDB" id="A0A8S0QZ01"/>
<dbReference type="GO" id="GO:0000139">
    <property type="term" value="C:Golgi membrane"/>
    <property type="evidence" value="ECO:0007669"/>
    <property type="project" value="UniProtKB-SubCell"/>
</dbReference>
<feature type="transmembrane region" description="Helical" evidence="9">
    <location>
        <begin position="21"/>
        <end position="41"/>
    </location>
</feature>
<accession>A0A8S0QZ01</accession>
<feature type="coiled-coil region" evidence="7">
    <location>
        <begin position="94"/>
        <end position="128"/>
    </location>
</feature>
<evidence type="ECO:0000256" key="2">
    <source>
        <dbReference type="ARBA" id="ARBA00022692"/>
    </source>
</evidence>
<evidence type="ECO:0000313" key="11">
    <source>
        <dbReference type="Proteomes" id="UP000594638"/>
    </source>
</evidence>
<name>A0A8S0QZ01_OLEEU</name>
<comment type="subcellular location">
    <subcellularLocation>
        <location evidence="1">Golgi apparatus membrane</location>
    </subcellularLocation>
</comment>
<keyword evidence="3 9" id="KW-1133">Transmembrane helix</keyword>
<evidence type="ECO:0000256" key="1">
    <source>
        <dbReference type="ARBA" id="ARBA00004394"/>
    </source>
</evidence>
<dbReference type="OrthoDB" id="248903at2759"/>
<dbReference type="GO" id="GO:0000301">
    <property type="term" value="P:retrograde transport, vesicle recycling within Golgi"/>
    <property type="evidence" value="ECO:0007669"/>
    <property type="project" value="TreeGrafter"/>
</dbReference>
<dbReference type="GO" id="GO:0031985">
    <property type="term" value="C:Golgi cisterna"/>
    <property type="evidence" value="ECO:0007669"/>
    <property type="project" value="TreeGrafter"/>
</dbReference>
<comment type="caution">
    <text evidence="10">The sequence shown here is derived from an EMBL/GenBank/DDBJ whole genome shotgun (WGS) entry which is preliminary data.</text>
</comment>
<evidence type="ECO:0000313" key="10">
    <source>
        <dbReference type="EMBL" id="CAA2971352.1"/>
    </source>
</evidence>
<keyword evidence="6 9" id="KW-0472">Membrane</keyword>
<keyword evidence="11" id="KW-1185">Reference proteome</keyword>
<dbReference type="InterPro" id="IPR019177">
    <property type="entry name" value="Golgin_subfamily_A_member_5"/>
</dbReference>
<dbReference type="Pfam" id="PF09787">
    <property type="entry name" value="Golgin_A5"/>
    <property type="match status" value="1"/>
</dbReference>
<dbReference type="PANTHER" id="PTHR13815">
    <property type="entry name" value="GOLGIN-84"/>
    <property type="match status" value="1"/>
</dbReference>
<reference evidence="10 11" key="1">
    <citation type="submission" date="2019-12" db="EMBL/GenBank/DDBJ databases">
        <authorList>
            <person name="Alioto T."/>
            <person name="Alioto T."/>
            <person name="Gomez Garrido J."/>
        </authorList>
    </citation>
    <scope>NUCLEOTIDE SEQUENCE [LARGE SCALE GENOMIC DNA]</scope>
</reference>
<keyword evidence="4" id="KW-0333">Golgi apparatus</keyword>
<keyword evidence="2 9" id="KW-0812">Transmembrane</keyword>
<dbReference type="PANTHER" id="PTHR13815:SF5">
    <property type="entry name" value="GOLGIN CANDIDATE 2"/>
    <property type="match status" value="1"/>
</dbReference>
<evidence type="ECO:0000256" key="8">
    <source>
        <dbReference type="SAM" id="MobiDB-lite"/>
    </source>
</evidence>
<feature type="region of interest" description="Disordered" evidence="8">
    <location>
        <begin position="268"/>
        <end position="291"/>
    </location>
</feature>
<dbReference type="GO" id="GO:0007030">
    <property type="term" value="P:Golgi organization"/>
    <property type="evidence" value="ECO:0007669"/>
    <property type="project" value="InterPro"/>
</dbReference>
<dbReference type="Proteomes" id="UP000594638">
    <property type="component" value="Unassembled WGS sequence"/>
</dbReference>
<evidence type="ECO:0000256" key="9">
    <source>
        <dbReference type="SAM" id="Phobius"/>
    </source>
</evidence>